<keyword evidence="3" id="KW-0808">Transferase</keyword>
<dbReference type="GO" id="GO:0008483">
    <property type="term" value="F:transaminase activity"/>
    <property type="evidence" value="ECO:0007669"/>
    <property type="project" value="UniProtKB-KW"/>
</dbReference>
<dbReference type="RefSeq" id="WP_289723872.1">
    <property type="nucleotide sequence ID" value="NZ_JAUDUY010000001.1"/>
</dbReference>
<dbReference type="PANTHER" id="PTHR43586">
    <property type="entry name" value="CYSTEINE DESULFURASE"/>
    <property type="match status" value="1"/>
</dbReference>
<keyword evidence="3" id="KW-0032">Aminotransferase</keyword>
<dbReference type="EMBL" id="JAUDUY010000001">
    <property type="protein sequence ID" value="MDM9630519.1"/>
    <property type="molecule type" value="Genomic_DNA"/>
</dbReference>
<dbReference type="Gene3D" id="3.40.640.10">
    <property type="entry name" value="Type I PLP-dependent aspartate aminotransferase-like (Major domain)"/>
    <property type="match status" value="1"/>
</dbReference>
<dbReference type="InterPro" id="IPR015424">
    <property type="entry name" value="PyrdxlP-dep_Trfase"/>
</dbReference>
<feature type="domain" description="Aminotransferase class V" evidence="2">
    <location>
        <begin position="50"/>
        <end position="356"/>
    </location>
</feature>
<evidence type="ECO:0000259" key="2">
    <source>
        <dbReference type="Pfam" id="PF00266"/>
    </source>
</evidence>
<comment type="caution">
    <text evidence="3">The sequence shown here is derived from an EMBL/GenBank/DDBJ whole genome shotgun (WGS) entry which is preliminary data.</text>
</comment>
<keyword evidence="1" id="KW-0663">Pyridoxal phosphate</keyword>
<accession>A0ABT7WCG9</accession>
<name>A0ABT7WCG9_9FLAO</name>
<proteinExistence type="predicted"/>
<dbReference type="SUPFAM" id="SSF53383">
    <property type="entry name" value="PLP-dependent transferases"/>
    <property type="match status" value="1"/>
</dbReference>
<protein>
    <submittedName>
        <fullName evidence="3">Aminotransferase class V-fold PLP-dependent enzyme</fullName>
    </submittedName>
</protein>
<dbReference type="Pfam" id="PF00266">
    <property type="entry name" value="Aminotran_5"/>
    <property type="match status" value="1"/>
</dbReference>
<evidence type="ECO:0000313" key="3">
    <source>
        <dbReference type="EMBL" id="MDM9630519.1"/>
    </source>
</evidence>
<dbReference type="PANTHER" id="PTHR43586:SF15">
    <property type="entry name" value="BLR3095 PROTEIN"/>
    <property type="match status" value="1"/>
</dbReference>
<dbReference type="Gene3D" id="3.90.1150.10">
    <property type="entry name" value="Aspartate Aminotransferase, domain 1"/>
    <property type="match status" value="1"/>
</dbReference>
<dbReference type="InterPro" id="IPR000192">
    <property type="entry name" value="Aminotrans_V_dom"/>
</dbReference>
<evidence type="ECO:0000313" key="4">
    <source>
        <dbReference type="Proteomes" id="UP001174839"/>
    </source>
</evidence>
<reference evidence="3" key="1">
    <citation type="submission" date="2023-06" db="EMBL/GenBank/DDBJ databases">
        <title>Robiginitalea aurantiacus sp. nov. and Algoriphagus sediminis sp. nov., isolated from coastal sediment.</title>
        <authorList>
            <person name="Zhou Z.Y."/>
            <person name="An J."/>
            <person name="Jia Y.W."/>
            <person name="Du Z.J."/>
        </authorList>
    </citation>
    <scope>NUCLEOTIDE SEQUENCE</scope>
    <source>
        <strain evidence="3">M39</strain>
    </source>
</reference>
<organism evidence="3 4">
    <name type="scientific">Robiginitalea aurantiaca</name>
    <dbReference type="NCBI Taxonomy" id="3056915"/>
    <lineage>
        <taxon>Bacteria</taxon>
        <taxon>Pseudomonadati</taxon>
        <taxon>Bacteroidota</taxon>
        <taxon>Flavobacteriia</taxon>
        <taxon>Flavobacteriales</taxon>
        <taxon>Flavobacteriaceae</taxon>
        <taxon>Robiginitalea</taxon>
    </lineage>
</organism>
<dbReference type="InterPro" id="IPR015422">
    <property type="entry name" value="PyrdxlP-dep_Trfase_small"/>
</dbReference>
<evidence type="ECO:0000256" key="1">
    <source>
        <dbReference type="ARBA" id="ARBA00022898"/>
    </source>
</evidence>
<dbReference type="InterPro" id="IPR015421">
    <property type="entry name" value="PyrdxlP-dep_Trfase_major"/>
</dbReference>
<gene>
    <name evidence="3" type="ORF">QU605_03510</name>
</gene>
<dbReference type="Proteomes" id="UP001174839">
    <property type="component" value="Unassembled WGS sequence"/>
</dbReference>
<keyword evidence="4" id="KW-1185">Reference proteome</keyword>
<sequence length="364" mass="40443">MDEFSRFRTHFPVLDQYTYLNTAAWGLLHDGLMEWRHEHDLDYLIGGSRMKIGALSILEDTRNHLGTFFNCPPERISLVPNFSLGMNLLLEGLAVDSRILTLEGDYPSLTWPFLSRGFAVDEISVGEGLEQRISESLSEAPVTVLAVSLVQWVNGVLITPEFLKKIKQRFPQVLIIADATQYAGAFHLDFEDSGIDVLGASGYKWMLGGNGNGFMLFSETAGPRIRVVSTGFNSVNADLSKKDRISFSRRFEPGHLDTLNFGSLNYALGILEDLGMTAIDEYNCALSEKVRAALGDLGMLPSFVSDRERHSMIFNIPEPGGRYAHLKAHDIICSARGGGIRFGFHCYNTENDLDKLIEVLKTGP</sequence>